<dbReference type="Proteomes" id="UP001487740">
    <property type="component" value="Unassembled WGS sequence"/>
</dbReference>
<feature type="domain" description="Ig-like" evidence="6">
    <location>
        <begin position="117"/>
        <end position="212"/>
    </location>
</feature>
<dbReference type="EMBL" id="JARAKH010000009">
    <property type="protein sequence ID" value="KAK8401093.1"/>
    <property type="molecule type" value="Genomic_DNA"/>
</dbReference>
<feature type="chain" id="PRO_5043990593" description="Ig-like domain-containing protein" evidence="5">
    <location>
        <begin position="20"/>
        <end position="361"/>
    </location>
</feature>
<keyword evidence="3" id="KW-1015">Disulfide bond</keyword>
<keyword evidence="2" id="KW-0472">Membrane</keyword>
<protein>
    <recommendedName>
        <fullName evidence="6">Ig-like domain-containing protein</fullName>
    </recommendedName>
</protein>
<comment type="subcellular location">
    <subcellularLocation>
        <location evidence="1">Membrane</location>
        <topology evidence="1">Single-pass membrane protein</topology>
    </subcellularLocation>
</comment>
<evidence type="ECO:0000313" key="8">
    <source>
        <dbReference type="Proteomes" id="UP001487740"/>
    </source>
</evidence>
<proteinExistence type="predicted"/>
<dbReference type="Pfam" id="PF08205">
    <property type="entry name" value="C2-set_2"/>
    <property type="match status" value="1"/>
</dbReference>
<feature type="region of interest" description="Disordered" evidence="4">
    <location>
        <begin position="25"/>
        <end position="93"/>
    </location>
</feature>
<keyword evidence="8" id="KW-1185">Reference proteome</keyword>
<dbReference type="SUPFAM" id="SSF48726">
    <property type="entry name" value="Immunoglobulin"/>
    <property type="match status" value="2"/>
</dbReference>
<name>A0AAW0UPE3_SCYPA</name>
<dbReference type="InterPro" id="IPR013783">
    <property type="entry name" value="Ig-like_fold"/>
</dbReference>
<dbReference type="GO" id="GO:0016020">
    <property type="term" value="C:membrane"/>
    <property type="evidence" value="ECO:0007669"/>
    <property type="project" value="UniProtKB-SubCell"/>
</dbReference>
<feature type="domain" description="Ig-like" evidence="6">
    <location>
        <begin position="217"/>
        <end position="320"/>
    </location>
</feature>
<dbReference type="InterPro" id="IPR013162">
    <property type="entry name" value="CD80_C2-set"/>
</dbReference>
<reference evidence="7 8" key="1">
    <citation type="submission" date="2023-03" db="EMBL/GenBank/DDBJ databases">
        <title>High-quality genome of Scylla paramamosain provides insights in environmental adaptation.</title>
        <authorList>
            <person name="Zhang L."/>
        </authorList>
    </citation>
    <scope>NUCLEOTIDE SEQUENCE [LARGE SCALE GENOMIC DNA]</scope>
    <source>
        <strain evidence="7">LZ_2023a</strain>
        <tissue evidence="7">Muscle</tissue>
    </source>
</reference>
<dbReference type="InterPro" id="IPR036179">
    <property type="entry name" value="Ig-like_dom_sf"/>
</dbReference>
<evidence type="ECO:0000256" key="4">
    <source>
        <dbReference type="SAM" id="MobiDB-lite"/>
    </source>
</evidence>
<evidence type="ECO:0000259" key="6">
    <source>
        <dbReference type="PROSITE" id="PS50835"/>
    </source>
</evidence>
<dbReference type="SMART" id="SM00409">
    <property type="entry name" value="IG"/>
    <property type="match status" value="2"/>
</dbReference>
<dbReference type="PANTHER" id="PTHR21261:SF15">
    <property type="entry name" value="BEATEN PATH IIIA, ISOFORM D-RELATED"/>
    <property type="match status" value="1"/>
</dbReference>
<comment type="caution">
    <text evidence="7">The sequence shown here is derived from an EMBL/GenBank/DDBJ whole genome shotgun (WGS) entry which is preliminary data.</text>
</comment>
<accession>A0AAW0UPE3</accession>
<dbReference type="Gene3D" id="2.60.40.10">
    <property type="entry name" value="Immunoglobulins"/>
    <property type="match status" value="2"/>
</dbReference>
<keyword evidence="5" id="KW-0732">Signal</keyword>
<dbReference type="PROSITE" id="PS50835">
    <property type="entry name" value="IG_LIKE"/>
    <property type="match status" value="2"/>
</dbReference>
<feature type="signal peptide" evidence="5">
    <location>
        <begin position="1"/>
        <end position="19"/>
    </location>
</feature>
<feature type="compositionally biased region" description="Low complexity" evidence="4">
    <location>
        <begin position="52"/>
        <end position="73"/>
    </location>
</feature>
<evidence type="ECO:0000256" key="5">
    <source>
        <dbReference type="SAM" id="SignalP"/>
    </source>
</evidence>
<evidence type="ECO:0000256" key="1">
    <source>
        <dbReference type="ARBA" id="ARBA00004167"/>
    </source>
</evidence>
<dbReference type="InterPro" id="IPR003599">
    <property type="entry name" value="Ig_sub"/>
</dbReference>
<gene>
    <name evidence="7" type="ORF">O3P69_002691</name>
</gene>
<evidence type="ECO:0000256" key="3">
    <source>
        <dbReference type="ARBA" id="ARBA00023157"/>
    </source>
</evidence>
<evidence type="ECO:0000256" key="2">
    <source>
        <dbReference type="ARBA" id="ARBA00023136"/>
    </source>
</evidence>
<evidence type="ECO:0000313" key="7">
    <source>
        <dbReference type="EMBL" id="KAK8401093.1"/>
    </source>
</evidence>
<organism evidence="7 8">
    <name type="scientific">Scylla paramamosain</name>
    <name type="common">Mud crab</name>
    <dbReference type="NCBI Taxonomy" id="85552"/>
    <lineage>
        <taxon>Eukaryota</taxon>
        <taxon>Metazoa</taxon>
        <taxon>Ecdysozoa</taxon>
        <taxon>Arthropoda</taxon>
        <taxon>Crustacea</taxon>
        <taxon>Multicrustacea</taxon>
        <taxon>Malacostraca</taxon>
        <taxon>Eumalacostraca</taxon>
        <taxon>Eucarida</taxon>
        <taxon>Decapoda</taxon>
        <taxon>Pleocyemata</taxon>
        <taxon>Brachyura</taxon>
        <taxon>Eubrachyura</taxon>
        <taxon>Portunoidea</taxon>
        <taxon>Portunidae</taxon>
        <taxon>Portuninae</taxon>
        <taxon>Scylla</taxon>
    </lineage>
</organism>
<dbReference type="AlphaFoldDB" id="A0AAW0UPE3"/>
<sequence length="361" mass="39622">MASALLACITAGCILITAAVSGAGGAGVRAETGPGTGVGVGAETEINTGMGSSRTTTTNTHTNTRPSSSTARRTSTRTRIKLGTGLSGGGSRNKKMSYLDKTVQITELLVPRSPRAGRDVTLSCRFRLGGPDHRLYTVNWWRDRDQFYSYKDNNFEPKQAYTFRGIHVKLEESTAETVVLEGVTEETSGVFKCEVMGEGPSFRTATDTKRMTVVVPPQQLRIEYQSRTQLPRYRLGQTVYLNCTARGAKPRATLQWEVNGTPVRETSLYRYPDTREKSGRVTSTLGLRWRSPDTFRDPLARVTCRATVPGGHVTSESQVIYLDTASSVTYHHRYSSEGARPHPPWTTVSVAVLSFARTISL</sequence>
<dbReference type="PANTHER" id="PTHR21261">
    <property type="entry name" value="BEAT PROTEIN"/>
    <property type="match status" value="1"/>
</dbReference>
<dbReference type="InterPro" id="IPR007110">
    <property type="entry name" value="Ig-like_dom"/>
</dbReference>